<dbReference type="GO" id="GO:0070006">
    <property type="term" value="F:metalloaminopeptidase activity"/>
    <property type="evidence" value="ECO:0007669"/>
    <property type="project" value="UniProtKB-UniRule"/>
</dbReference>
<feature type="binding site" evidence="6">
    <location>
        <position position="175"/>
    </location>
    <ligand>
        <name>substrate</name>
    </ligand>
</feature>
<dbReference type="InterPro" id="IPR002467">
    <property type="entry name" value="Pept_M24A_MAP1"/>
</dbReference>
<dbReference type="HAMAP" id="MF_01974">
    <property type="entry name" value="MetAP_1"/>
    <property type="match status" value="1"/>
</dbReference>
<dbReference type="PANTHER" id="PTHR43330">
    <property type="entry name" value="METHIONINE AMINOPEPTIDASE"/>
    <property type="match status" value="1"/>
</dbReference>
<dbReference type="Gene3D" id="3.90.230.10">
    <property type="entry name" value="Creatinase/methionine aminopeptidase superfamily"/>
    <property type="match status" value="1"/>
</dbReference>
<evidence type="ECO:0000256" key="4">
    <source>
        <dbReference type="ARBA" id="ARBA00022723"/>
    </source>
</evidence>
<comment type="subunit">
    <text evidence="6">Monomer.</text>
</comment>
<comment type="similarity">
    <text evidence="6">Belongs to the peptidase M24A family. Methionine aminopeptidase type 1 subfamily.</text>
</comment>
<keyword evidence="5 6" id="KW-0378">Hydrolase</keyword>
<dbReference type="RefSeq" id="WP_121375226.1">
    <property type="nucleotide sequence ID" value="NZ_RBLC01000001.1"/>
</dbReference>
<evidence type="ECO:0000256" key="2">
    <source>
        <dbReference type="ARBA" id="ARBA00022438"/>
    </source>
</evidence>
<dbReference type="AlphaFoldDB" id="A0A495MIQ5"/>
<accession>A0A495MIQ5</accession>
<dbReference type="OrthoDB" id="9802055at2"/>
<dbReference type="Proteomes" id="UP000277579">
    <property type="component" value="Unassembled WGS sequence"/>
</dbReference>
<protein>
    <recommendedName>
        <fullName evidence="6 7">Methionine aminopeptidase</fullName>
        <shortName evidence="6">MAP</shortName>
        <shortName evidence="6">MetAP</shortName>
        <ecNumber evidence="6 7">3.4.11.18</ecNumber>
    </recommendedName>
    <alternativeName>
        <fullName evidence="6">Peptidase M</fullName>
    </alternativeName>
</protein>
<dbReference type="CDD" id="cd01086">
    <property type="entry name" value="MetAP1"/>
    <property type="match status" value="1"/>
</dbReference>
<feature type="binding site" evidence="6">
    <location>
        <position position="105"/>
    </location>
    <ligand>
        <name>a divalent metal cation</name>
        <dbReference type="ChEBI" id="CHEBI:60240"/>
        <label>1</label>
    </ligand>
</feature>
<organism evidence="9 10">
    <name type="scientific">Flavobacterium endophyticum</name>
    <dbReference type="NCBI Taxonomy" id="1540163"/>
    <lineage>
        <taxon>Bacteria</taxon>
        <taxon>Pseudomonadati</taxon>
        <taxon>Bacteroidota</taxon>
        <taxon>Flavobacteriia</taxon>
        <taxon>Flavobacteriales</taxon>
        <taxon>Flavobacteriaceae</taxon>
        <taxon>Flavobacterium</taxon>
    </lineage>
</organism>
<evidence type="ECO:0000256" key="7">
    <source>
        <dbReference type="RuleBase" id="RU003653"/>
    </source>
</evidence>
<reference evidence="9 10" key="1">
    <citation type="submission" date="2018-10" db="EMBL/GenBank/DDBJ databases">
        <title>Genomic Encyclopedia of Archaeal and Bacterial Type Strains, Phase II (KMG-II): from individual species to whole genera.</title>
        <authorList>
            <person name="Goeker M."/>
        </authorList>
    </citation>
    <scope>NUCLEOTIDE SEQUENCE [LARGE SCALE GENOMIC DNA]</scope>
    <source>
        <strain evidence="9 10">DSM 29537</strain>
    </source>
</reference>
<dbReference type="EC" id="3.4.11.18" evidence="6 7"/>
<dbReference type="PRINTS" id="PR00599">
    <property type="entry name" value="MAPEPTIDASE"/>
</dbReference>
<evidence type="ECO:0000256" key="6">
    <source>
        <dbReference type="HAMAP-Rule" id="MF_01974"/>
    </source>
</evidence>
<feature type="binding site" evidence="6">
    <location>
        <position position="168"/>
    </location>
    <ligand>
        <name>a divalent metal cation</name>
        <dbReference type="ChEBI" id="CHEBI:60240"/>
        <label>2</label>
        <note>catalytic</note>
    </ligand>
</feature>
<feature type="binding site" evidence="6">
    <location>
        <position position="94"/>
    </location>
    <ligand>
        <name>a divalent metal cation</name>
        <dbReference type="ChEBI" id="CHEBI:60240"/>
        <label>1</label>
    </ligand>
</feature>
<evidence type="ECO:0000256" key="5">
    <source>
        <dbReference type="ARBA" id="ARBA00022801"/>
    </source>
</evidence>
<dbReference type="GO" id="GO:0006508">
    <property type="term" value="P:proteolysis"/>
    <property type="evidence" value="ECO:0007669"/>
    <property type="project" value="UniProtKB-KW"/>
</dbReference>
<feature type="domain" description="Peptidase M24" evidence="8">
    <location>
        <begin position="11"/>
        <end position="236"/>
    </location>
</feature>
<dbReference type="PANTHER" id="PTHR43330:SF27">
    <property type="entry name" value="METHIONINE AMINOPEPTIDASE"/>
    <property type="match status" value="1"/>
</dbReference>
<keyword evidence="4 6" id="KW-0479">Metal-binding</keyword>
<sequence>MIIQKTREEIELMRESALLVSKTLGMIAAEIKPGITTLHLDKLAEEFIRDHDAVPGFLGLYGCPSSILTSVNDQVVHGLPTNTIIEEGDIVSVDCGVLKNEYYGDHAYTFEIGDVAPETKKLLQVTKESLYVGIREFKMGNRVEDVGNAIQKYTEAHGYGVVRELVGHGLGKKMHEDPEMPNYGKRGRGKLFVEGMVVAIEPMINLGTKNIKQLKDGWTIVTADRKPSAHFEHDVALVNGKPELLSTFSYIYKALGIESNEENEFRSQPLVLS</sequence>
<dbReference type="GO" id="GO:0046872">
    <property type="term" value="F:metal ion binding"/>
    <property type="evidence" value="ECO:0007669"/>
    <property type="project" value="UniProtKB-UniRule"/>
</dbReference>
<comment type="function">
    <text evidence="1 6">Removes the N-terminal methionine from nascent proteins. The N-terminal methionine is often cleaved when the second residue in the primary sequence is small and uncharged (Met-Ala-, Cys, Gly, Pro, Ser, Thr, or Val). Requires deformylation of the N(alpha)-formylated initiator methionine before it can be hydrolyzed.</text>
</comment>
<keyword evidence="2 6" id="KW-0031">Aminopeptidase</keyword>
<dbReference type="InterPro" id="IPR036005">
    <property type="entry name" value="Creatinase/aminopeptidase-like"/>
</dbReference>
<evidence type="ECO:0000259" key="8">
    <source>
        <dbReference type="Pfam" id="PF00557"/>
    </source>
</evidence>
<comment type="caution">
    <text evidence="9">The sequence shown here is derived from an EMBL/GenBank/DDBJ whole genome shotgun (WGS) entry which is preliminary data.</text>
</comment>
<evidence type="ECO:0000313" key="10">
    <source>
        <dbReference type="Proteomes" id="UP000277579"/>
    </source>
</evidence>
<dbReference type="NCBIfam" id="TIGR00500">
    <property type="entry name" value="met_pdase_I"/>
    <property type="match status" value="1"/>
</dbReference>
<dbReference type="InterPro" id="IPR001714">
    <property type="entry name" value="Pept_M24_MAP"/>
</dbReference>
<comment type="cofactor">
    <cofactor evidence="6">
        <name>Co(2+)</name>
        <dbReference type="ChEBI" id="CHEBI:48828"/>
    </cofactor>
    <cofactor evidence="6">
        <name>Zn(2+)</name>
        <dbReference type="ChEBI" id="CHEBI:29105"/>
    </cofactor>
    <cofactor evidence="6">
        <name>Mn(2+)</name>
        <dbReference type="ChEBI" id="CHEBI:29035"/>
    </cofactor>
    <cofactor evidence="6">
        <name>Fe(2+)</name>
        <dbReference type="ChEBI" id="CHEBI:29033"/>
    </cofactor>
    <text evidence="6">Binds 2 divalent metal cations per subunit. Has a high-affinity and a low affinity metal-binding site. The true nature of the physiological cofactor is under debate. The enzyme is active with cobalt, zinc, manganese or divalent iron ions. Most likely, methionine aminopeptidases function as mononuclear Fe(2+)-metalloproteases under physiological conditions, and the catalytically relevant metal-binding site has been assigned to the histidine-containing high-affinity site.</text>
</comment>
<evidence type="ECO:0000313" key="9">
    <source>
        <dbReference type="EMBL" id="RKS25856.1"/>
    </source>
</evidence>
<dbReference type="InterPro" id="IPR000994">
    <property type="entry name" value="Pept_M24"/>
</dbReference>
<feature type="binding site" evidence="6">
    <location>
        <position position="232"/>
    </location>
    <ligand>
        <name>a divalent metal cation</name>
        <dbReference type="ChEBI" id="CHEBI:60240"/>
        <label>1</label>
    </ligand>
</feature>
<evidence type="ECO:0000256" key="3">
    <source>
        <dbReference type="ARBA" id="ARBA00022670"/>
    </source>
</evidence>
<dbReference type="Pfam" id="PF00557">
    <property type="entry name" value="Peptidase_M24"/>
    <property type="match status" value="1"/>
</dbReference>
<dbReference type="GO" id="GO:0005829">
    <property type="term" value="C:cytosol"/>
    <property type="evidence" value="ECO:0007669"/>
    <property type="project" value="TreeGrafter"/>
</dbReference>
<feature type="binding site" evidence="6">
    <location>
        <position position="77"/>
    </location>
    <ligand>
        <name>substrate</name>
    </ligand>
</feature>
<feature type="binding site" evidence="6">
    <location>
        <position position="232"/>
    </location>
    <ligand>
        <name>a divalent metal cation</name>
        <dbReference type="ChEBI" id="CHEBI:60240"/>
        <label>2</label>
        <note>catalytic</note>
    </ligand>
</feature>
<dbReference type="GO" id="GO:0004239">
    <property type="term" value="F:initiator methionyl aminopeptidase activity"/>
    <property type="evidence" value="ECO:0007669"/>
    <property type="project" value="UniProtKB-UniRule"/>
</dbReference>
<gene>
    <name evidence="6" type="primary">map</name>
    <name evidence="9" type="ORF">CLV94_0902</name>
</gene>
<dbReference type="EMBL" id="RBLC01000001">
    <property type="protein sequence ID" value="RKS25856.1"/>
    <property type="molecule type" value="Genomic_DNA"/>
</dbReference>
<keyword evidence="3 6" id="KW-0645">Protease</keyword>
<dbReference type="SUPFAM" id="SSF55920">
    <property type="entry name" value="Creatinase/aminopeptidase"/>
    <property type="match status" value="1"/>
</dbReference>
<proteinExistence type="inferred from homology"/>
<evidence type="ECO:0000256" key="1">
    <source>
        <dbReference type="ARBA" id="ARBA00002521"/>
    </source>
</evidence>
<keyword evidence="10" id="KW-1185">Reference proteome</keyword>
<feature type="binding site" evidence="6">
    <location>
        <position position="105"/>
    </location>
    <ligand>
        <name>a divalent metal cation</name>
        <dbReference type="ChEBI" id="CHEBI:60240"/>
        <label>2</label>
        <note>catalytic</note>
    </ligand>
</feature>
<feature type="binding site" evidence="6">
    <location>
        <position position="201"/>
    </location>
    <ligand>
        <name>a divalent metal cation</name>
        <dbReference type="ChEBI" id="CHEBI:60240"/>
        <label>2</label>
        <note>catalytic</note>
    </ligand>
</feature>
<comment type="catalytic activity">
    <reaction evidence="6 7">
        <text>Release of N-terminal amino acids, preferentially methionine, from peptides and arylamides.</text>
        <dbReference type="EC" id="3.4.11.18"/>
    </reaction>
</comment>
<name>A0A495MIQ5_9FLAO</name>